<feature type="domain" description="CN hydrolase" evidence="2">
    <location>
        <begin position="1"/>
        <end position="241"/>
    </location>
</feature>
<sequence>MKYAICQTKLVPGQPEANYQIIEQWTHAVMSAEQRPDILVLPEMWTTAYTLPDLEQKAEHRLEITLPFLQRLATQYDVHFIGGSVANKKDGGIYNTALVVSRQGKLVYEYDKAHLVPMLNEPAFLQEGESLSQVFELDGVKMGVIICYDLRFPELARSLALEGVQVLHIVAEWPEARTLHWQALQVARAIENQFYVVSSNVIGTHDGVEFAGRSMVVDPWGNTLAMASQDIEESITISLKLDQVPQVRQDVPVFKSRRSDLY</sequence>
<name>A0ABT0XMK9_9BACI</name>
<dbReference type="PANTHER" id="PTHR23088:SF27">
    <property type="entry name" value="DEAMINATED GLUTATHIONE AMIDASE"/>
    <property type="match status" value="1"/>
</dbReference>
<dbReference type="Proteomes" id="UP001203665">
    <property type="component" value="Unassembled WGS sequence"/>
</dbReference>
<keyword evidence="4" id="KW-1185">Reference proteome</keyword>
<evidence type="ECO:0000313" key="4">
    <source>
        <dbReference type="Proteomes" id="UP001203665"/>
    </source>
</evidence>
<comment type="caution">
    <text evidence="3">The sequence shown here is derived from an EMBL/GenBank/DDBJ whole genome shotgun (WGS) entry which is preliminary data.</text>
</comment>
<comment type="similarity">
    <text evidence="1">Belongs to the carbon-nitrogen hydrolase superfamily. NIT1/NIT2 family.</text>
</comment>
<evidence type="ECO:0000256" key="1">
    <source>
        <dbReference type="ARBA" id="ARBA00010613"/>
    </source>
</evidence>
<organism evidence="3 4">
    <name type="scientific">Alkalicoccobacillus plakortidis</name>
    <dbReference type="NCBI Taxonomy" id="444060"/>
    <lineage>
        <taxon>Bacteria</taxon>
        <taxon>Bacillati</taxon>
        <taxon>Bacillota</taxon>
        <taxon>Bacilli</taxon>
        <taxon>Bacillales</taxon>
        <taxon>Bacillaceae</taxon>
        <taxon>Alkalicoccobacillus</taxon>
    </lineage>
</organism>
<gene>
    <name evidence="3" type="ORF">NDM98_13910</name>
</gene>
<dbReference type="SUPFAM" id="SSF56317">
    <property type="entry name" value="Carbon-nitrogen hydrolase"/>
    <property type="match status" value="1"/>
</dbReference>
<dbReference type="InterPro" id="IPR036526">
    <property type="entry name" value="C-N_Hydrolase_sf"/>
</dbReference>
<evidence type="ECO:0000313" key="3">
    <source>
        <dbReference type="EMBL" id="MCM2676469.1"/>
    </source>
</evidence>
<dbReference type="InterPro" id="IPR003010">
    <property type="entry name" value="C-N_Hydrolase"/>
</dbReference>
<reference evidence="3" key="1">
    <citation type="submission" date="2022-06" db="EMBL/GenBank/DDBJ databases">
        <title>Alkalicoccobacillus porphyridii sp. nov., isolated from a marine red alga, Porphyridium purpureum and reclassification of Shouchella plakortidis and Shouchella gibsonii as Alkalicoccobacillus plakortidis comb. nov. and Alkalicoccobacillus gibsonii comb. nov.</title>
        <authorList>
            <person name="Kim K.H."/>
            <person name="Lee J.K."/>
            <person name="Han D.M."/>
            <person name="Baek J.H."/>
            <person name="Jeon C.O."/>
        </authorList>
    </citation>
    <scope>NUCLEOTIDE SEQUENCE</scope>
    <source>
        <strain evidence="3">DSM 19153</strain>
    </source>
</reference>
<dbReference type="RefSeq" id="WP_251608654.1">
    <property type="nucleotide sequence ID" value="NZ_JAMQJY010000001.1"/>
</dbReference>
<keyword evidence="3" id="KW-0378">Hydrolase</keyword>
<dbReference type="GO" id="GO:0016787">
    <property type="term" value="F:hydrolase activity"/>
    <property type="evidence" value="ECO:0007669"/>
    <property type="project" value="UniProtKB-KW"/>
</dbReference>
<dbReference type="PANTHER" id="PTHR23088">
    <property type="entry name" value="NITRILASE-RELATED"/>
    <property type="match status" value="1"/>
</dbReference>
<evidence type="ECO:0000259" key="2">
    <source>
        <dbReference type="PROSITE" id="PS50263"/>
    </source>
</evidence>
<dbReference type="Pfam" id="PF00795">
    <property type="entry name" value="CN_hydrolase"/>
    <property type="match status" value="1"/>
</dbReference>
<dbReference type="InterPro" id="IPR001110">
    <property type="entry name" value="UPF0012_CS"/>
</dbReference>
<dbReference type="EMBL" id="JAMQJY010000001">
    <property type="protein sequence ID" value="MCM2676469.1"/>
    <property type="molecule type" value="Genomic_DNA"/>
</dbReference>
<proteinExistence type="inferred from homology"/>
<dbReference type="CDD" id="cd07583">
    <property type="entry name" value="nitrilase_5"/>
    <property type="match status" value="1"/>
</dbReference>
<dbReference type="PROSITE" id="PS50263">
    <property type="entry name" value="CN_HYDROLASE"/>
    <property type="match status" value="1"/>
</dbReference>
<accession>A0ABT0XMK9</accession>
<dbReference type="PROSITE" id="PS01227">
    <property type="entry name" value="UPF0012"/>
    <property type="match status" value="1"/>
</dbReference>
<protein>
    <submittedName>
        <fullName evidence="3">Carbon-nitrogen family hydrolase</fullName>
    </submittedName>
</protein>
<dbReference type="Gene3D" id="3.60.110.10">
    <property type="entry name" value="Carbon-nitrogen hydrolase"/>
    <property type="match status" value="1"/>
</dbReference>